<organism evidence="1 2">
    <name type="scientific">Emergomyces pasteurianus Ep9510</name>
    <dbReference type="NCBI Taxonomy" id="1447872"/>
    <lineage>
        <taxon>Eukaryota</taxon>
        <taxon>Fungi</taxon>
        <taxon>Dikarya</taxon>
        <taxon>Ascomycota</taxon>
        <taxon>Pezizomycotina</taxon>
        <taxon>Eurotiomycetes</taxon>
        <taxon>Eurotiomycetidae</taxon>
        <taxon>Onygenales</taxon>
        <taxon>Ajellomycetaceae</taxon>
        <taxon>Emergomyces</taxon>
    </lineage>
</organism>
<name>A0A1J9PPP6_9EURO</name>
<accession>A0A1J9PPP6</accession>
<dbReference type="Proteomes" id="UP000182235">
    <property type="component" value="Unassembled WGS sequence"/>
</dbReference>
<dbReference type="EMBL" id="LGRN01001114">
    <property type="protein sequence ID" value="OJD09819.1"/>
    <property type="molecule type" value="Genomic_DNA"/>
</dbReference>
<reference evidence="1 2" key="1">
    <citation type="submission" date="2015-07" db="EMBL/GenBank/DDBJ databases">
        <title>Emmonsia species relationships and genome sequence.</title>
        <authorList>
            <consortium name="The Broad Institute Genomics Platform"/>
            <person name="Cuomo C.A."/>
            <person name="Munoz J.F."/>
            <person name="Imamovic A."/>
            <person name="Priest M.E."/>
            <person name="Young S."/>
            <person name="Clay O.K."/>
            <person name="McEwen J.G."/>
        </authorList>
    </citation>
    <scope>NUCLEOTIDE SEQUENCE [LARGE SCALE GENOMIC DNA]</scope>
    <source>
        <strain evidence="1 2">UAMH 9510</strain>
    </source>
</reference>
<sequence>MTRAVKSAICHSHALNFKEKKNKKINENQLAITDSSETF</sequence>
<protein>
    <submittedName>
        <fullName evidence="1">Uncharacterized protein</fullName>
    </submittedName>
</protein>
<evidence type="ECO:0000313" key="2">
    <source>
        <dbReference type="Proteomes" id="UP000182235"/>
    </source>
</evidence>
<comment type="caution">
    <text evidence="1">The sequence shown here is derived from an EMBL/GenBank/DDBJ whole genome shotgun (WGS) entry which is preliminary data.</text>
</comment>
<evidence type="ECO:0000313" key="1">
    <source>
        <dbReference type="EMBL" id="OJD09819.1"/>
    </source>
</evidence>
<keyword evidence="2" id="KW-1185">Reference proteome</keyword>
<gene>
    <name evidence="1" type="ORF">AJ78_08909</name>
</gene>
<proteinExistence type="predicted"/>
<dbReference type="AlphaFoldDB" id="A0A1J9PPP6"/>